<dbReference type="PANTHER" id="PTHR47036">
    <property type="entry name" value="COBALT-FACTOR III C(17)-METHYLTRANSFERASE-RELATED"/>
    <property type="match status" value="1"/>
</dbReference>
<dbReference type="GO" id="GO:0009236">
    <property type="term" value="P:cobalamin biosynthetic process"/>
    <property type="evidence" value="ECO:0007669"/>
    <property type="project" value="UniProtKB-UniPathway"/>
</dbReference>
<dbReference type="GO" id="GO:0008168">
    <property type="term" value="F:methyltransferase activity"/>
    <property type="evidence" value="ECO:0007669"/>
    <property type="project" value="UniProtKB-KW"/>
</dbReference>
<keyword evidence="2" id="KW-0169">Cobalamin biosynthesis</keyword>
<organism evidence="8">
    <name type="scientific">uncultured Desulfobacterium sp</name>
    <dbReference type="NCBI Taxonomy" id="201089"/>
    <lineage>
        <taxon>Bacteria</taxon>
        <taxon>Pseudomonadati</taxon>
        <taxon>Thermodesulfobacteriota</taxon>
        <taxon>Desulfobacteria</taxon>
        <taxon>Desulfobacterales</taxon>
        <taxon>Desulfobacteriaceae</taxon>
        <taxon>Desulfobacterium</taxon>
        <taxon>environmental samples</taxon>
    </lineage>
</organism>
<evidence type="ECO:0000313" key="8">
    <source>
        <dbReference type="EMBL" id="CBX27544.1"/>
    </source>
</evidence>
<evidence type="ECO:0000256" key="6">
    <source>
        <dbReference type="SAM" id="MobiDB-lite"/>
    </source>
</evidence>
<evidence type="ECO:0000259" key="7">
    <source>
        <dbReference type="Pfam" id="PF00590"/>
    </source>
</evidence>
<feature type="compositionally biased region" description="Basic and acidic residues" evidence="6">
    <location>
        <begin position="10"/>
        <end position="21"/>
    </location>
</feature>
<feature type="region of interest" description="Disordered" evidence="6">
    <location>
        <begin position="1"/>
        <end position="21"/>
    </location>
</feature>
<evidence type="ECO:0000256" key="1">
    <source>
        <dbReference type="ARBA" id="ARBA00004953"/>
    </source>
</evidence>
<dbReference type="EMBL" id="FR695866">
    <property type="protein sequence ID" value="CBX27544.1"/>
    <property type="molecule type" value="Genomic_DNA"/>
</dbReference>
<proteinExistence type="predicted"/>
<dbReference type="InterPro" id="IPR035996">
    <property type="entry name" value="4pyrrol_Methylase_sf"/>
</dbReference>
<dbReference type="Gene3D" id="3.40.1010.10">
    <property type="entry name" value="Cobalt-precorrin-4 Transmethylase, Domain 1"/>
    <property type="match status" value="1"/>
</dbReference>
<dbReference type="InterPro" id="IPR014777">
    <property type="entry name" value="4pyrrole_Mease_sub1"/>
</dbReference>
<gene>
    <name evidence="8" type="ORF">N47_H23660</name>
</gene>
<evidence type="ECO:0000256" key="3">
    <source>
        <dbReference type="ARBA" id="ARBA00022603"/>
    </source>
</evidence>
<evidence type="ECO:0000256" key="4">
    <source>
        <dbReference type="ARBA" id="ARBA00022679"/>
    </source>
</evidence>
<dbReference type="Gene3D" id="3.30.950.10">
    <property type="entry name" value="Methyltransferase, Cobalt-precorrin-4 Transmethylase, Domain 2"/>
    <property type="match status" value="1"/>
</dbReference>
<dbReference type="AlphaFoldDB" id="E1YAF0"/>
<dbReference type="InterPro" id="IPR014776">
    <property type="entry name" value="4pyrrole_Mease_sub2"/>
</dbReference>
<keyword evidence="4 8" id="KW-0808">Transferase</keyword>
<dbReference type="NCBIfam" id="TIGR01466">
    <property type="entry name" value="cobJ_cbiH"/>
    <property type="match status" value="1"/>
</dbReference>
<sequence>MRSGGNVCIREQKTSGSEIKDPKCHVGNSAGSLTIVSLGPGDPQYLVPKARQALVDAEVVVGYKTYIDLVDPELLEGKETISNGMKAEIKRCSMAVQKALEGKNVAVVCSGDAGIYGMAGLVFDILKERKLLEDVKVKVIPGIPALAAAASLLGAPLMHDFAVISLSDLMTPWEDIKARVEAASKADFVIVLYNPKSKKRNWQLEEALNIIGNYRTGETPVGIVRNAARKDESVCITTISEVNLSEVDMMSIIIAGNSKTWAYQNNMVTPRGYVEKYGVD</sequence>
<dbReference type="UniPathway" id="UPA00148"/>
<dbReference type="InterPro" id="IPR000878">
    <property type="entry name" value="4pyrrol_Mease"/>
</dbReference>
<evidence type="ECO:0000256" key="5">
    <source>
        <dbReference type="ARBA" id="ARBA00022691"/>
    </source>
</evidence>
<dbReference type="InterPro" id="IPR006363">
    <property type="entry name" value="Cbl_synth_CobJ/CibH_dom"/>
</dbReference>
<reference evidence="8" key="1">
    <citation type="journal article" date="2011" name="Environ. Microbiol.">
        <title>Genomic insights into the metabolic potential of the polycyclic aromatic hydrocarbon degrading sulfate-reducing Deltaproteobacterium N47.</title>
        <authorList>
            <person name="Bergmann F."/>
            <person name="Selesi D."/>
            <person name="Weinmaier T."/>
            <person name="Tischler P."/>
            <person name="Rattei T."/>
            <person name="Meckenstock R.U."/>
        </authorList>
    </citation>
    <scope>NUCLEOTIDE SEQUENCE</scope>
</reference>
<evidence type="ECO:0000256" key="2">
    <source>
        <dbReference type="ARBA" id="ARBA00022573"/>
    </source>
</evidence>
<keyword evidence="5" id="KW-0949">S-adenosyl-L-methionine</keyword>
<keyword evidence="3 8" id="KW-0489">Methyltransferase</keyword>
<accession>E1YAF0</accession>
<dbReference type="GO" id="GO:0032259">
    <property type="term" value="P:methylation"/>
    <property type="evidence" value="ECO:0007669"/>
    <property type="project" value="UniProtKB-KW"/>
</dbReference>
<feature type="domain" description="Tetrapyrrole methylase" evidence="7">
    <location>
        <begin position="33"/>
        <end position="242"/>
    </location>
</feature>
<dbReference type="CDD" id="cd11646">
    <property type="entry name" value="Precorrin_3B_C17_MT"/>
    <property type="match status" value="1"/>
</dbReference>
<protein>
    <submittedName>
        <fullName evidence="8">Cobalt-precorrin-3B C(17)-methyltransferase</fullName>
    </submittedName>
</protein>
<comment type="pathway">
    <text evidence="1">Cofactor biosynthesis; adenosylcobalamin biosynthesis.</text>
</comment>
<dbReference type="PANTHER" id="PTHR47036:SF1">
    <property type="entry name" value="COBALT-FACTOR III C(17)-METHYLTRANSFERASE-RELATED"/>
    <property type="match status" value="1"/>
</dbReference>
<name>E1YAF0_9BACT</name>
<dbReference type="InterPro" id="IPR051810">
    <property type="entry name" value="Precorrin_MeTrfase"/>
</dbReference>
<dbReference type="SUPFAM" id="SSF53790">
    <property type="entry name" value="Tetrapyrrole methylase"/>
    <property type="match status" value="1"/>
</dbReference>
<dbReference type="Pfam" id="PF00590">
    <property type="entry name" value="TP_methylase"/>
    <property type="match status" value="1"/>
</dbReference>